<dbReference type="SMART" id="SM00409">
    <property type="entry name" value="IG"/>
    <property type="match status" value="1"/>
</dbReference>
<comment type="caution">
    <text evidence="2">The sequence shown here is derived from an EMBL/GenBank/DDBJ whole genome shotgun (WGS) entry which is preliminary data.</text>
</comment>
<dbReference type="InterPro" id="IPR013098">
    <property type="entry name" value="Ig_I-set"/>
</dbReference>
<dbReference type="PROSITE" id="PS50835">
    <property type="entry name" value="IG_LIKE"/>
    <property type="match status" value="1"/>
</dbReference>
<feature type="domain" description="Ig-like" evidence="1">
    <location>
        <begin position="47"/>
        <end position="135"/>
    </location>
</feature>
<dbReference type="Proteomes" id="UP001321473">
    <property type="component" value="Unassembled WGS sequence"/>
</dbReference>
<dbReference type="Pfam" id="PF07679">
    <property type="entry name" value="I-set"/>
    <property type="match status" value="1"/>
</dbReference>
<dbReference type="AlphaFoldDB" id="A0AAQ4FDA3"/>
<evidence type="ECO:0000313" key="2">
    <source>
        <dbReference type="EMBL" id="KAK8785224.1"/>
    </source>
</evidence>
<reference evidence="2 3" key="1">
    <citation type="journal article" date="2023" name="Arcadia Sci">
        <title>De novo assembly of a long-read Amblyomma americanum tick genome.</title>
        <authorList>
            <person name="Chou S."/>
            <person name="Poskanzer K.E."/>
            <person name="Rollins M."/>
            <person name="Thuy-Boun P.S."/>
        </authorList>
    </citation>
    <scope>NUCLEOTIDE SEQUENCE [LARGE SCALE GENOMIC DNA]</scope>
    <source>
        <strain evidence="2">F_SG_1</strain>
        <tissue evidence="2">Salivary glands</tissue>
    </source>
</reference>
<dbReference type="InterPro" id="IPR003599">
    <property type="entry name" value="Ig_sub"/>
</dbReference>
<dbReference type="Gene3D" id="2.60.40.10">
    <property type="entry name" value="Immunoglobulins"/>
    <property type="match status" value="1"/>
</dbReference>
<keyword evidence="3" id="KW-1185">Reference proteome</keyword>
<gene>
    <name evidence="2" type="ORF">V5799_008407</name>
</gene>
<evidence type="ECO:0000259" key="1">
    <source>
        <dbReference type="PROSITE" id="PS50835"/>
    </source>
</evidence>
<name>A0AAQ4FDA3_AMBAM</name>
<accession>A0AAQ4FDA3</accession>
<proteinExistence type="predicted"/>
<evidence type="ECO:0000313" key="3">
    <source>
        <dbReference type="Proteomes" id="UP001321473"/>
    </source>
</evidence>
<sequence>MGPLSKNASVCVVFALKLGTLMTQLLVTSSLAAASGAYAAMVRPPKPKSLGFPPNLALGDDAIASCFVPRASWTGEGLQMTWTRGNGQDLSANRRVSLMRASESSVTLGIRDARPADVGNYTCVASYAATSESVTVPLVVSGEAFKLRFGVSLYNHREKMEK</sequence>
<protein>
    <recommendedName>
        <fullName evidence="1">Ig-like domain-containing protein</fullName>
    </recommendedName>
</protein>
<dbReference type="EMBL" id="JARKHS020003764">
    <property type="protein sequence ID" value="KAK8785224.1"/>
    <property type="molecule type" value="Genomic_DNA"/>
</dbReference>
<organism evidence="2 3">
    <name type="scientific">Amblyomma americanum</name>
    <name type="common">Lone star tick</name>
    <dbReference type="NCBI Taxonomy" id="6943"/>
    <lineage>
        <taxon>Eukaryota</taxon>
        <taxon>Metazoa</taxon>
        <taxon>Ecdysozoa</taxon>
        <taxon>Arthropoda</taxon>
        <taxon>Chelicerata</taxon>
        <taxon>Arachnida</taxon>
        <taxon>Acari</taxon>
        <taxon>Parasitiformes</taxon>
        <taxon>Ixodida</taxon>
        <taxon>Ixodoidea</taxon>
        <taxon>Ixodidae</taxon>
        <taxon>Amblyomminae</taxon>
        <taxon>Amblyomma</taxon>
    </lineage>
</organism>
<dbReference type="InterPro" id="IPR036179">
    <property type="entry name" value="Ig-like_dom_sf"/>
</dbReference>
<dbReference type="InterPro" id="IPR007110">
    <property type="entry name" value="Ig-like_dom"/>
</dbReference>
<dbReference type="SUPFAM" id="SSF48726">
    <property type="entry name" value="Immunoglobulin"/>
    <property type="match status" value="1"/>
</dbReference>
<dbReference type="InterPro" id="IPR013783">
    <property type="entry name" value="Ig-like_fold"/>
</dbReference>